<dbReference type="Gene3D" id="3.40.50.300">
    <property type="entry name" value="P-loop containing nucleotide triphosphate hydrolases"/>
    <property type="match status" value="1"/>
</dbReference>
<evidence type="ECO:0008006" key="3">
    <source>
        <dbReference type="Google" id="ProtNLM"/>
    </source>
</evidence>
<dbReference type="SUPFAM" id="SSF52540">
    <property type="entry name" value="P-loop containing nucleoside triphosphate hydrolases"/>
    <property type="match status" value="1"/>
</dbReference>
<sequence>MNLIFLYGPPAVGKLTVAKELSKLTGYKIFHNHLVRDLVESLFDVKTEKGIKIVQQLRVDLLVEAAKSDIPGVIFTFAYAYSVDNHFVEKILKYIKENGGSLYLVQLYCDKKELLKRVTFKERKKFAKICEPKTLSAILKQYDLFTPYPDKEHLRINNTNITPQEAAKRIFIYYKLRH</sequence>
<reference evidence="1 2" key="1">
    <citation type="journal article" date="2016" name="Nat. Commun.">
        <title>Thousands of microbial genomes shed light on interconnected biogeochemical processes in an aquifer system.</title>
        <authorList>
            <person name="Anantharaman K."/>
            <person name="Brown C.T."/>
            <person name="Hug L.A."/>
            <person name="Sharon I."/>
            <person name="Castelle C.J."/>
            <person name="Probst A.J."/>
            <person name="Thomas B.C."/>
            <person name="Singh A."/>
            <person name="Wilkins M.J."/>
            <person name="Karaoz U."/>
            <person name="Brodie E.L."/>
            <person name="Williams K.H."/>
            <person name="Hubbard S.S."/>
            <person name="Banfield J.F."/>
        </authorList>
    </citation>
    <scope>NUCLEOTIDE SEQUENCE [LARGE SCALE GENOMIC DNA]</scope>
</reference>
<gene>
    <name evidence="1" type="ORF">A2995_00045</name>
</gene>
<dbReference type="InterPro" id="IPR027417">
    <property type="entry name" value="P-loop_NTPase"/>
</dbReference>
<organism evidence="1 2">
    <name type="scientific">Candidatus Nomurabacteria bacterium RIFCSPLOWO2_01_FULL_33_24</name>
    <dbReference type="NCBI Taxonomy" id="1801765"/>
    <lineage>
        <taxon>Bacteria</taxon>
        <taxon>Candidatus Nomuraibacteriota</taxon>
    </lineage>
</organism>
<dbReference type="AlphaFoldDB" id="A0A1F6X3D3"/>
<dbReference type="Pfam" id="PF13238">
    <property type="entry name" value="AAA_18"/>
    <property type="match status" value="1"/>
</dbReference>
<protein>
    <recommendedName>
        <fullName evidence="3">Shikimate kinase</fullName>
    </recommendedName>
</protein>
<evidence type="ECO:0000313" key="2">
    <source>
        <dbReference type="Proteomes" id="UP000185809"/>
    </source>
</evidence>
<proteinExistence type="predicted"/>
<accession>A0A1F6X3D3</accession>
<dbReference type="EMBL" id="MFUP01000001">
    <property type="protein sequence ID" value="OGI88533.1"/>
    <property type="molecule type" value="Genomic_DNA"/>
</dbReference>
<name>A0A1F6X3D3_9BACT</name>
<evidence type="ECO:0000313" key="1">
    <source>
        <dbReference type="EMBL" id="OGI88533.1"/>
    </source>
</evidence>
<dbReference type="Proteomes" id="UP000185809">
    <property type="component" value="Unassembled WGS sequence"/>
</dbReference>
<comment type="caution">
    <text evidence="1">The sequence shown here is derived from an EMBL/GenBank/DDBJ whole genome shotgun (WGS) entry which is preliminary data.</text>
</comment>